<dbReference type="InterPro" id="IPR017039">
    <property type="entry name" value="Virul_fac_BrkB"/>
</dbReference>
<comment type="subcellular location">
    <subcellularLocation>
        <location evidence="1 7">Cell membrane</location>
        <topology evidence="1 7">Multi-pass membrane protein</topology>
    </subcellularLocation>
</comment>
<dbReference type="InterPro" id="IPR023679">
    <property type="entry name" value="UPF0761_bac"/>
</dbReference>
<evidence type="ECO:0000256" key="7">
    <source>
        <dbReference type="HAMAP-Rule" id="MF_00672"/>
    </source>
</evidence>
<evidence type="ECO:0000256" key="2">
    <source>
        <dbReference type="ARBA" id="ARBA00022475"/>
    </source>
</evidence>
<dbReference type="Pfam" id="PF03631">
    <property type="entry name" value="Virul_fac_BrkB"/>
    <property type="match status" value="1"/>
</dbReference>
<feature type="transmembrane region" description="Helical" evidence="7">
    <location>
        <begin position="181"/>
        <end position="200"/>
    </location>
</feature>
<dbReference type="GO" id="GO:0005886">
    <property type="term" value="C:plasma membrane"/>
    <property type="evidence" value="ECO:0007669"/>
    <property type="project" value="UniProtKB-SubCell"/>
</dbReference>
<dbReference type="PANTHER" id="PTHR30213:SF0">
    <property type="entry name" value="UPF0761 MEMBRANE PROTEIN YIHY"/>
    <property type="match status" value="1"/>
</dbReference>
<keyword evidence="3" id="KW-0997">Cell inner membrane</keyword>
<gene>
    <name evidence="8" type="ORF">SAMN05216551_114151</name>
</gene>
<evidence type="ECO:0000256" key="5">
    <source>
        <dbReference type="ARBA" id="ARBA00022989"/>
    </source>
</evidence>
<dbReference type="HAMAP" id="MF_00672">
    <property type="entry name" value="UPF0761"/>
    <property type="match status" value="1"/>
</dbReference>
<comment type="caution">
    <text evidence="7">Lacks conserved residue(s) required for the propagation of feature annotation.</text>
</comment>
<evidence type="ECO:0000313" key="8">
    <source>
        <dbReference type="EMBL" id="SDV51050.1"/>
    </source>
</evidence>
<keyword evidence="4 7" id="KW-0812">Transmembrane</keyword>
<evidence type="ECO:0000256" key="6">
    <source>
        <dbReference type="ARBA" id="ARBA00023136"/>
    </source>
</evidence>
<organism evidence="8 9">
    <name type="scientific">Chitinasiproducens palmae</name>
    <dbReference type="NCBI Taxonomy" id="1770053"/>
    <lineage>
        <taxon>Bacteria</taxon>
        <taxon>Pseudomonadati</taxon>
        <taxon>Pseudomonadota</taxon>
        <taxon>Betaproteobacteria</taxon>
        <taxon>Burkholderiales</taxon>
        <taxon>Burkholderiaceae</taxon>
        <taxon>Chitinasiproducens</taxon>
    </lineage>
</organism>
<dbReference type="STRING" id="1770053.SAMN05216551_114151"/>
<dbReference type="PANTHER" id="PTHR30213">
    <property type="entry name" value="INNER MEMBRANE PROTEIN YHJD"/>
    <property type="match status" value="1"/>
</dbReference>
<comment type="similarity">
    <text evidence="7">Belongs to the UPF0761 family.</text>
</comment>
<reference evidence="9" key="1">
    <citation type="submission" date="2016-09" db="EMBL/GenBank/DDBJ databases">
        <authorList>
            <person name="Varghese N."/>
            <person name="Submissions S."/>
        </authorList>
    </citation>
    <scope>NUCLEOTIDE SEQUENCE [LARGE SCALE GENOMIC DNA]</scope>
    <source>
        <strain evidence="9">JS23</strain>
    </source>
</reference>
<dbReference type="Proteomes" id="UP000243719">
    <property type="component" value="Unassembled WGS sequence"/>
</dbReference>
<evidence type="ECO:0000313" key="9">
    <source>
        <dbReference type="Proteomes" id="UP000243719"/>
    </source>
</evidence>
<keyword evidence="9" id="KW-1185">Reference proteome</keyword>
<keyword evidence="5 7" id="KW-1133">Transmembrane helix</keyword>
<protein>
    <recommendedName>
        <fullName evidence="7">UPF0761 membrane protein SAMN05216551_114151</fullName>
    </recommendedName>
</protein>
<evidence type="ECO:0000256" key="3">
    <source>
        <dbReference type="ARBA" id="ARBA00022519"/>
    </source>
</evidence>
<feature type="transmembrane region" description="Helical" evidence="7">
    <location>
        <begin position="250"/>
        <end position="274"/>
    </location>
</feature>
<name>A0A1H2PWW3_9BURK</name>
<dbReference type="AlphaFoldDB" id="A0A1H2PWW3"/>
<dbReference type="EMBL" id="FNLO01000014">
    <property type="protein sequence ID" value="SDV51050.1"/>
    <property type="molecule type" value="Genomic_DNA"/>
</dbReference>
<sequence>MLNFPIDLLAIRRLTRFATKRIAEDRVAQVAGSLTFTTVLSVVPLITVAFAIFTAFPIFSTFQEALRSFLTDRLMPPSVNQQIFEYLNEFADKAKGLTTAGMIVLVLTSLLTMTTVESAFNVIWRVRKARPFSQRLLVYWAALTLGPLLFGLSVSVSSYVWTESIASVSGALEARPWAGRWLISLSVLPLTALGYSLLYLLVPNCRVEWRDALAGGVAAALAFEVAKRGFGTYIRSFPTYTAVYGTFAAFPIFLLWVYLSWFITLAGAMIASALPDIRAGHFFRPRFPGSDLLDALGVLARLGVARDKGRVGYAAAELSRMLRRDLDTTVRLLHALESRGLIARLDYGRGPQRWLLLVNPEQVELACLFDLFVVDRRELAYQLELGTARVDRATLLDALDAPGLKVTLATLLAARAAHPSARSPRTEAIDAALRRQLR</sequence>
<evidence type="ECO:0000256" key="4">
    <source>
        <dbReference type="ARBA" id="ARBA00022692"/>
    </source>
</evidence>
<proteinExistence type="inferred from homology"/>
<keyword evidence="6 7" id="KW-0472">Membrane</keyword>
<keyword evidence="2 7" id="KW-1003">Cell membrane</keyword>
<feature type="transmembrane region" description="Helical" evidence="7">
    <location>
        <begin position="136"/>
        <end position="161"/>
    </location>
</feature>
<dbReference type="NCBIfam" id="TIGR00765">
    <property type="entry name" value="yihY_not_rbn"/>
    <property type="match status" value="1"/>
</dbReference>
<feature type="transmembrane region" description="Helical" evidence="7">
    <location>
        <begin position="30"/>
        <end position="59"/>
    </location>
</feature>
<feature type="transmembrane region" description="Helical" evidence="7">
    <location>
        <begin position="100"/>
        <end position="124"/>
    </location>
</feature>
<evidence type="ECO:0000256" key="1">
    <source>
        <dbReference type="ARBA" id="ARBA00004651"/>
    </source>
</evidence>
<accession>A0A1H2PWW3</accession>
<dbReference type="RefSeq" id="WP_407919445.1">
    <property type="nucleotide sequence ID" value="NZ_FNLO01000014.1"/>
</dbReference>